<feature type="domain" description="Biotin carboxylation" evidence="9">
    <location>
        <begin position="1"/>
        <end position="445"/>
    </location>
</feature>
<evidence type="ECO:0000259" key="8">
    <source>
        <dbReference type="PROSITE" id="PS50975"/>
    </source>
</evidence>
<name>A0A1X7K1N4_9CORY</name>
<dbReference type="Pfam" id="PF00289">
    <property type="entry name" value="Biotin_carb_N"/>
    <property type="match status" value="1"/>
</dbReference>
<dbReference type="Gene3D" id="3.30.470.20">
    <property type="entry name" value="ATP-grasp fold, B domain"/>
    <property type="match status" value="1"/>
</dbReference>
<dbReference type="Pfam" id="PF02785">
    <property type="entry name" value="Biotin_carb_C"/>
    <property type="match status" value="1"/>
</dbReference>
<dbReference type="PROSITE" id="PS00867">
    <property type="entry name" value="CPSASE_2"/>
    <property type="match status" value="1"/>
</dbReference>
<dbReference type="EC" id="6.3.4.14" evidence="2"/>
<evidence type="ECO:0000313" key="10">
    <source>
        <dbReference type="EMBL" id="SMG34426.1"/>
    </source>
</evidence>
<dbReference type="InterPro" id="IPR005481">
    <property type="entry name" value="BC-like_N"/>
</dbReference>
<dbReference type="PANTHER" id="PTHR48095:SF2">
    <property type="entry name" value="BIOTIN CARBOXYLASE, CHLOROPLASTIC"/>
    <property type="match status" value="1"/>
</dbReference>
<keyword evidence="11" id="KW-1185">Reference proteome</keyword>
<dbReference type="InterPro" id="IPR005482">
    <property type="entry name" value="Biotin_COase_C"/>
</dbReference>
<dbReference type="PROSITE" id="PS50975">
    <property type="entry name" value="ATP_GRASP"/>
    <property type="match status" value="1"/>
</dbReference>
<dbReference type="InterPro" id="IPR016185">
    <property type="entry name" value="PreATP-grasp_dom_sf"/>
</dbReference>
<evidence type="ECO:0000256" key="3">
    <source>
        <dbReference type="ARBA" id="ARBA00022598"/>
    </source>
</evidence>
<dbReference type="PROSITE" id="PS50979">
    <property type="entry name" value="BC"/>
    <property type="match status" value="1"/>
</dbReference>
<dbReference type="OrthoDB" id="9760256at2"/>
<evidence type="ECO:0000256" key="5">
    <source>
        <dbReference type="ARBA" id="ARBA00022840"/>
    </source>
</evidence>
<dbReference type="InterPro" id="IPR011054">
    <property type="entry name" value="Rudment_hybrid_motif"/>
</dbReference>
<dbReference type="InterPro" id="IPR051602">
    <property type="entry name" value="ACC_Biotin_Carboxylase"/>
</dbReference>
<proteinExistence type="predicted"/>
<dbReference type="InterPro" id="IPR005479">
    <property type="entry name" value="CPAse_ATP-bd"/>
</dbReference>
<dbReference type="PANTHER" id="PTHR48095">
    <property type="entry name" value="PYRUVATE CARBOXYLASE SUBUNIT A"/>
    <property type="match status" value="1"/>
</dbReference>
<dbReference type="GO" id="GO:0046872">
    <property type="term" value="F:metal ion binding"/>
    <property type="evidence" value="ECO:0007669"/>
    <property type="project" value="InterPro"/>
</dbReference>
<dbReference type="GO" id="GO:0005524">
    <property type="term" value="F:ATP binding"/>
    <property type="evidence" value="ECO:0007669"/>
    <property type="project" value="UniProtKB-UniRule"/>
</dbReference>
<dbReference type="SUPFAM" id="SSF56059">
    <property type="entry name" value="Glutathione synthetase ATP-binding domain-like"/>
    <property type="match status" value="1"/>
</dbReference>
<comment type="catalytic activity">
    <reaction evidence="6">
        <text>N(6)-biotinyl-L-lysyl-[protein] + hydrogencarbonate + ATP = N(6)-carboxybiotinyl-L-lysyl-[protein] + ADP + phosphate + H(+)</text>
        <dbReference type="Rhea" id="RHEA:13501"/>
        <dbReference type="Rhea" id="RHEA-COMP:10505"/>
        <dbReference type="Rhea" id="RHEA-COMP:10506"/>
        <dbReference type="ChEBI" id="CHEBI:15378"/>
        <dbReference type="ChEBI" id="CHEBI:17544"/>
        <dbReference type="ChEBI" id="CHEBI:30616"/>
        <dbReference type="ChEBI" id="CHEBI:43474"/>
        <dbReference type="ChEBI" id="CHEBI:83144"/>
        <dbReference type="ChEBI" id="CHEBI:83145"/>
        <dbReference type="ChEBI" id="CHEBI:456216"/>
        <dbReference type="EC" id="6.3.4.14"/>
    </reaction>
</comment>
<sequence length="449" mass="48716">MSHRIFIANRGEIALRILEACELLGIDTVLGVSSADTDTLAAKRAGRTIVIGGPRPGDSYLNIDAVLQAATATGCTAVHPGYGFLSENPEFARKCADNGLIFIGPSPEALESLGDKLTARRLAESVDVPVSAGGTASTSEELHALAAHIGYPVLIKASFGGGGRGMKLVHNDADLDHAWELAAAEAAASFGNGEVFLERFVTDAKHVEVQILGDRHGNRIHLGERECSVQYRYQKVIEEAPCAALPEKTRSLLHDSALRIAEALDYVGLGTVEFLYDVSRDELAFLEVNPRVQVEHPVTEAVTGVDLVRQQILAALGTEIEFSQSDIELTGHAIECRITAQDPDRGLEPTPGRVTRWVPVVSGDSRLDSHIYEGYLFPPYYDALMAKQIVWGTDRDEAIDRMSHVLGNFVVEGVTTSIPLLLDILATDAYRQNTVTTHWLTNTLEEIRS</sequence>
<dbReference type="GO" id="GO:0004075">
    <property type="term" value="F:biotin carboxylase activity"/>
    <property type="evidence" value="ECO:0007669"/>
    <property type="project" value="UniProtKB-EC"/>
</dbReference>
<evidence type="ECO:0000259" key="9">
    <source>
        <dbReference type="PROSITE" id="PS50979"/>
    </source>
</evidence>
<keyword evidence="3" id="KW-0436">Ligase</keyword>
<dbReference type="SMART" id="SM00878">
    <property type="entry name" value="Biotin_carb_C"/>
    <property type="match status" value="1"/>
</dbReference>
<evidence type="ECO:0000313" key="11">
    <source>
        <dbReference type="Proteomes" id="UP000193309"/>
    </source>
</evidence>
<dbReference type="Proteomes" id="UP000193309">
    <property type="component" value="Unassembled WGS sequence"/>
</dbReference>
<dbReference type="FunFam" id="3.30.1490.20:FF:000003">
    <property type="entry name" value="acetyl-CoA carboxylase isoform X1"/>
    <property type="match status" value="1"/>
</dbReference>
<protein>
    <recommendedName>
        <fullName evidence="2">biotin carboxylase</fullName>
        <ecNumber evidence="2">6.3.4.14</ecNumber>
    </recommendedName>
</protein>
<evidence type="ECO:0000256" key="4">
    <source>
        <dbReference type="ARBA" id="ARBA00022741"/>
    </source>
</evidence>
<dbReference type="PROSITE" id="PS00866">
    <property type="entry name" value="CPSASE_1"/>
    <property type="match status" value="1"/>
</dbReference>
<keyword evidence="4 7" id="KW-0547">Nucleotide-binding</keyword>
<dbReference type="InterPro" id="IPR011764">
    <property type="entry name" value="Biotin_carboxylation_dom"/>
</dbReference>
<comment type="function">
    <text evidence="1">This protein is a component of the acetyl coenzyme A carboxylase complex; first, biotin carboxylase catalyzes the carboxylation of the carrier protein and then the transcarboxylase transfers the carboxyl group to form malonyl-CoA.</text>
</comment>
<accession>A0A1X7K1N4</accession>
<reference evidence="11" key="1">
    <citation type="submission" date="2017-04" db="EMBL/GenBank/DDBJ databases">
        <authorList>
            <person name="Varghese N."/>
            <person name="Submissions S."/>
        </authorList>
    </citation>
    <scope>NUCLEOTIDE SEQUENCE [LARGE SCALE GENOMIC DNA]</scope>
    <source>
        <strain evidence="11">VDS</strain>
    </source>
</reference>
<evidence type="ECO:0000256" key="2">
    <source>
        <dbReference type="ARBA" id="ARBA00013263"/>
    </source>
</evidence>
<dbReference type="SUPFAM" id="SSF52440">
    <property type="entry name" value="PreATP-grasp domain"/>
    <property type="match status" value="1"/>
</dbReference>
<organism evidence="10 11">
    <name type="scientific">Corynebacterium pollutisoli</name>
    <dbReference type="NCBI Taxonomy" id="1610489"/>
    <lineage>
        <taxon>Bacteria</taxon>
        <taxon>Bacillati</taxon>
        <taxon>Actinomycetota</taxon>
        <taxon>Actinomycetes</taxon>
        <taxon>Mycobacteriales</taxon>
        <taxon>Corynebacteriaceae</taxon>
        <taxon>Corynebacterium</taxon>
    </lineage>
</organism>
<dbReference type="EMBL" id="FXAR01000008">
    <property type="protein sequence ID" value="SMG34426.1"/>
    <property type="molecule type" value="Genomic_DNA"/>
</dbReference>
<dbReference type="AlphaFoldDB" id="A0A1X7K1N4"/>
<keyword evidence="5 7" id="KW-0067">ATP-binding</keyword>
<evidence type="ECO:0000256" key="7">
    <source>
        <dbReference type="PROSITE-ProRule" id="PRU00409"/>
    </source>
</evidence>
<dbReference type="RefSeq" id="WP_085550246.1">
    <property type="nucleotide sequence ID" value="NZ_FXAR01000008.1"/>
</dbReference>
<evidence type="ECO:0000256" key="6">
    <source>
        <dbReference type="ARBA" id="ARBA00048600"/>
    </source>
</evidence>
<dbReference type="STRING" id="1610489.SAMN06295981_2150"/>
<evidence type="ECO:0000256" key="1">
    <source>
        <dbReference type="ARBA" id="ARBA00003761"/>
    </source>
</evidence>
<dbReference type="SUPFAM" id="SSF51246">
    <property type="entry name" value="Rudiment single hybrid motif"/>
    <property type="match status" value="1"/>
</dbReference>
<dbReference type="InterPro" id="IPR011761">
    <property type="entry name" value="ATP-grasp"/>
</dbReference>
<gene>
    <name evidence="10" type="ORF">SAMN06295981_2150</name>
</gene>
<dbReference type="Pfam" id="PF02786">
    <property type="entry name" value="CPSase_L_D2"/>
    <property type="match status" value="1"/>
</dbReference>
<feature type="domain" description="ATP-grasp" evidence="8">
    <location>
        <begin position="120"/>
        <end position="316"/>
    </location>
</feature>